<evidence type="ECO:0000256" key="12">
    <source>
        <dbReference type="ARBA" id="ARBA00022990"/>
    </source>
</evidence>
<evidence type="ECO:0000256" key="9">
    <source>
        <dbReference type="ARBA" id="ARBA00022583"/>
    </source>
</evidence>
<keyword evidence="14" id="KW-0472">Membrane</keyword>
<dbReference type="GO" id="GO:0030154">
    <property type="term" value="P:cell differentiation"/>
    <property type="evidence" value="ECO:0007669"/>
    <property type="project" value="UniProtKB-KW"/>
</dbReference>
<dbReference type="FunFam" id="1.20.1270.60:FF:000013">
    <property type="entry name" value="Amphiphysin isoform 2"/>
    <property type="match status" value="1"/>
</dbReference>
<evidence type="ECO:0000256" key="7">
    <source>
        <dbReference type="ARBA" id="ARBA00022490"/>
    </source>
</evidence>
<keyword evidence="10" id="KW-0967">Endosome</keyword>
<dbReference type="AlphaFoldDB" id="A0A8C3B1J2"/>
<evidence type="ECO:0000256" key="21">
    <source>
        <dbReference type="PROSITE-ProRule" id="PRU00192"/>
    </source>
</evidence>
<feature type="region of interest" description="Disordered" evidence="22">
    <location>
        <begin position="245"/>
        <end position="268"/>
    </location>
</feature>
<dbReference type="Gene3D" id="1.20.1270.60">
    <property type="entry name" value="Arfaptin homology (AH) domain/BAR domain"/>
    <property type="match status" value="1"/>
</dbReference>
<evidence type="ECO:0000259" key="23">
    <source>
        <dbReference type="PROSITE" id="PS50002"/>
    </source>
</evidence>
<evidence type="ECO:0000256" key="10">
    <source>
        <dbReference type="ARBA" id="ARBA00022753"/>
    </source>
</evidence>
<evidence type="ECO:0000256" key="19">
    <source>
        <dbReference type="ARBA" id="ARBA00080400"/>
    </source>
</evidence>
<dbReference type="GO" id="GO:0005543">
    <property type="term" value="F:phospholipid binding"/>
    <property type="evidence" value="ECO:0007669"/>
    <property type="project" value="TreeGrafter"/>
</dbReference>
<dbReference type="PANTHER" id="PTHR46514">
    <property type="entry name" value="AMPHIPHYSIN"/>
    <property type="match status" value="1"/>
</dbReference>
<name>A0A8C3B1J2_CYCLU</name>
<keyword evidence="13" id="KW-0175">Coiled coil</keyword>
<keyword evidence="9" id="KW-0254">Endocytosis</keyword>
<evidence type="ECO:0000256" key="14">
    <source>
        <dbReference type="ARBA" id="ARBA00023136"/>
    </source>
</evidence>
<evidence type="ECO:0000256" key="16">
    <source>
        <dbReference type="ARBA" id="ARBA00024012"/>
    </source>
</evidence>
<evidence type="ECO:0000313" key="26">
    <source>
        <dbReference type="Proteomes" id="UP000694565"/>
    </source>
</evidence>
<dbReference type="InterPro" id="IPR003005">
    <property type="entry name" value="Amphiphysin"/>
</dbReference>
<organism evidence="25 26">
    <name type="scientific">Cyclopterus lumpus</name>
    <name type="common">Lumpsucker</name>
    <dbReference type="NCBI Taxonomy" id="8103"/>
    <lineage>
        <taxon>Eukaryota</taxon>
        <taxon>Metazoa</taxon>
        <taxon>Chordata</taxon>
        <taxon>Craniata</taxon>
        <taxon>Vertebrata</taxon>
        <taxon>Euteleostomi</taxon>
        <taxon>Actinopterygii</taxon>
        <taxon>Neopterygii</taxon>
        <taxon>Teleostei</taxon>
        <taxon>Neoteleostei</taxon>
        <taxon>Acanthomorphata</taxon>
        <taxon>Eupercaria</taxon>
        <taxon>Perciformes</taxon>
        <taxon>Cottioidei</taxon>
        <taxon>Cottales</taxon>
        <taxon>Cyclopteridae</taxon>
        <taxon>Cyclopterus</taxon>
    </lineage>
</organism>
<dbReference type="PRINTS" id="PR01251">
    <property type="entry name" value="AMPHIPHYSIN"/>
</dbReference>
<keyword evidence="5" id="KW-0217">Developmental protein</keyword>
<dbReference type="Gene3D" id="2.30.30.40">
    <property type="entry name" value="SH3 Domains"/>
    <property type="match status" value="1"/>
</dbReference>
<dbReference type="InterPro" id="IPR004148">
    <property type="entry name" value="BAR_dom"/>
</dbReference>
<reference evidence="25" key="2">
    <citation type="submission" date="2025-09" db="UniProtKB">
        <authorList>
            <consortium name="Ensembl"/>
        </authorList>
    </citation>
    <scope>IDENTIFICATION</scope>
</reference>
<dbReference type="SMART" id="SM00721">
    <property type="entry name" value="BAR"/>
    <property type="match status" value="1"/>
</dbReference>
<dbReference type="GO" id="GO:0006897">
    <property type="term" value="P:endocytosis"/>
    <property type="evidence" value="ECO:0007669"/>
    <property type="project" value="UniProtKB-KW"/>
</dbReference>
<evidence type="ECO:0000256" key="20">
    <source>
        <dbReference type="ARBA" id="ARBA00082834"/>
    </source>
</evidence>
<evidence type="ECO:0000256" key="2">
    <source>
        <dbReference type="ARBA" id="ARBA00004177"/>
    </source>
</evidence>
<evidence type="ECO:0000256" key="6">
    <source>
        <dbReference type="ARBA" id="ARBA00022475"/>
    </source>
</evidence>
<dbReference type="PROSITE" id="PS50002">
    <property type="entry name" value="SH3"/>
    <property type="match status" value="1"/>
</dbReference>
<dbReference type="InterPro" id="IPR001452">
    <property type="entry name" value="SH3_domain"/>
</dbReference>
<dbReference type="GO" id="GO:0005768">
    <property type="term" value="C:endosome"/>
    <property type="evidence" value="ECO:0007669"/>
    <property type="project" value="UniProtKB-SubCell"/>
</dbReference>
<dbReference type="SUPFAM" id="SSF50044">
    <property type="entry name" value="SH3-domain"/>
    <property type="match status" value="1"/>
</dbReference>
<accession>A0A8C3B1J2</accession>
<keyword evidence="11" id="KW-0221">Differentiation</keyword>
<keyword evidence="6" id="KW-1003">Cell membrane</keyword>
<evidence type="ECO:0000256" key="18">
    <source>
        <dbReference type="ARBA" id="ARBA00077838"/>
    </source>
</evidence>
<evidence type="ECO:0000256" key="17">
    <source>
        <dbReference type="ARBA" id="ARBA00069394"/>
    </source>
</evidence>
<evidence type="ECO:0000256" key="3">
    <source>
        <dbReference type="ARBA" id="ARBA00004496"/>
    </source>
</evidence>
<dbReference type="GeneTree" id="ENSGT00950000182882"/>
<comment type="subcellular location">
    <subcellularLocation>
        <location evidence="16">Cell membrane</location>
        <location evidence="16">Sarcolemma</location>
        <location evidence="16">T-tubule</location>
    </subcellularLocation>
    <subcellularLocation>
        <location evidence="3">Cytoplasm</location>
    </subcellularLocation>
    <subcellularLocation>
        <location evidence="2">Endosome</location>
    </subcellularLocation>
    <subcellularLocation>
        <location evidence="1">Nucleus</location>
    </subcellularLocation>
</comment>
<keyword evidence="4 21" id="KW-0728">SH3 domain</keyword>
<dbReference type="InterPro" id="IPR027267">
    <property type="entry name" value="AH/BAR_dom_sf"/>
</dbReference>
<sequence>MAELNLGKGLTAGKVASNVQKKLTRAQEKVLQKLGKADETKDVAFEEEVINFNKQYTEGSKLQRDLRAYLEAVKAMHESSKNVQSCLADMYEPEWSGKNEVDSIVEDCDVLWTDYHQKLVSNSLISMDTYLGQFPDIKSRIAKRDRKLVDYDSARHNYATTHKTKKKDGGIKITKAEDELDRAQKVFEEINIDLQEELPSLWNSRVGFYVSTFQSLAGFEEKFHKEIGRVSLMGDDCDQLVTEVPTPEDETPAAEAPAEVAEEDTTPAAATLDDEEGQVTEGRKKMEMHLDEKWSMHRFLRRRFEHELQVMHDYAANDTDELEMKTGDVVLVIKFDNPDEQDDGWLMGMTQDDWLQNKENAAKGVFPENFTQRL</sequence>
<reference evidence="25" key="1">
    <citation type="submission" date="2025-08" db="UniProtKB">
        <authorList>
            <consortium name="Ensembl"/>
        </authorList>
    </citation>
    <scope>IDENTIFICATION</scope>
</reference>
<dbReference type="FunFam" id="2.30.30.40:FF:000029">
    <property type="entry name" value="myc box-dependent-interacting protein 1 isoform X2"/>
    <property type="match status" value="1"/>
</dbReference>
<dbReference type="PROSITE" id="PS51021">
    <property type="entry name" value="BAR"/>
    <property type="match status" value="1"/>
</dbReference>
<evidence type="ECO:0000259" key="24">
    <source>
        <dbReference type="PROSITE" id="PS51021"/>
    </source>
</evidence>
<keyword evidence="26" id="KW-1185">Reference proteome</keyword>
<evidence type="ECO:0000256" key="15">
    <source>
        <dbReference type="ARBA" id="ARBA00023242"/>
    </source>
</evidence>
<keyword evidence="8" id="KW-0597">Phosphoprotein</keyword>
<dbReference type="Pfam" id="PF03114">
    <property type="entry name" value="BAR"/>
    <property type="match status" value="1"/>
</dbReference>
<dbReference type="GO" id="GO:0030315">
    <property type="term" value="C:T-tubule"/>
    <property type="evidence" value="ECO:0007669"/>
    <property type="project" value="UniProtKB-SubCell"/>
</dbReference>
<dbReference type="PANTHER" id="PTHR46514:SF4">
    <property type="entry name" value="MYC BOX-DEPENDENT-INTERACTING PROTEIN 1"/>
    <property type="match status" value="1"/>
</dbReference>
<proteinExistence type="predicted"/>
<dbReference type="GO" id="GO:0048156">
    <property type="term" value="F:tau protein binding"/>
    <property type="evidence" value="ECO:0007669"/>
    <property type="project" value="TreeGrafter"/>
</dbReference>
<dbReference type="GO" id="GO:0030424">
    <property type="term" value="C:axon"/>
    <property type="evidence" value="ECO:0007669"/>
    <property type="project" value="UniProtKB-ARBA"/>
</dbReference>
<evidence type="ECO:0000313" key="25">
    <source>
        <dbReference type="Ensembl" id="ENSCLMP00005048948.1"/>
    </source>
</evidence>
<dbReference type="Proteomes" id="UP000694565">
    <property type="component" value="Unplaced"/>
</dbReference>
<keyword evidence="15" id="KW-0539">Nucleus</keyword>
<evidence type="ECO:0000256" key="13">
    <source>
        <dbReference type="ARBA" id="ARBA00023054"/>
    </source>
</evidence>
<feature type="domain" description="SH3" evidence="23">
    <location>
        <begin position="303"/>
        <end position="374"/>
    </location>
</feature>
<keyword evidence="7" id="KW-0963">Cytoplasm</keyword>
<dbReference type="GO" id="GO:0005634">
    <property type="term" value="C:nucleus"/>
    <property type="evidence" value="ECO:0007669"/>
    <property type="project" value="UniProtKB-SubCell"/>
</dbReference>
<feature type="domain" description="BAR" evidence="24">
    <location>
        <begin position="30"/>
        <end position="253"/>
    </location>
</feature>
<keyword evidence="12" id="KW-0007">Acetylation</keyword>
<evidence type="ECO:0000256" key="22">
    <source>
        <dbReference type="SAM" id="MobiDB-lite"/>
    </source>
</evidence>
<dbReference type="SMART" id="SM00326">
    <property type="entry name" value="SH3"/>
    <property type="match status" value="1"/>
</dbReference>
<evidence type="ECO:0000256" key="11">
    <source>
        <dbReference type="ARBA" id="ARBA00022782"/>
    </source>
</evidence>
<dbReference type="Ensembl" id="ENSCLMT00005050598.1">
    <property type="protein sequence ID" value="ENSCLMP00005048948.1"/>
    <property type="gene ID" value="ENSCLMG00005022301.1"/>
</dbReference>
<evidence type="ECO:0000256" key="8">
    <source>
        <dbReference type="ARBA" id="ARBA00022553"/>
    </source>
</evidence>
<dbReference type="SUPFAM" id="SSF103657">
    <property type="entry name" value="BAR/IMD domain-like"/>
    <property type="match status" value="1"/>
</dbReference>
<evidence type="ECO:0000256" key="1">
    <source>
        <dbReference type="ARBA" id="ARBA00004123"/>
    </source>
</evidence>
<protein>
    <recommendedName>
        <fullName evidence="17">Myc box-dependent-interacting protein 1</fullName>
    </recommendedName>
    <alternativeName>
        <fullName evidence="18">Amphiphysin II</fullName>
    </alternativeName>
    <alternativeName>
        <fullName evidence="20">Amphiphysin-like protein</fullName>
    </alternativeName>
    <alternativeName>
        <fullName evidence="19">Bridging integrator 1</fullName>
    </alternativeName>
</protein>
<dbReference type="Pfam" id="PF14604">
    <property type="entry name" value="SH3_9"/>
    <property type="match status" value="1"/>
</dbReference>
<evidence type="ECO:0000256" key="5">
    <source>
        <dbReference type="ARBA" id="ARBA00022473"/>
    </source>
</evidence>
<dbReference type="GO" id="GO:0051649">
    <property type="term" value="P:establishment of localization in cell"/>
    <property type="evidence" value="ECO:0007669"/>
    <property type="project" value="UniProtKB-ARBA"/>
</dbReference>
<dbReference type="GO" id="GO:0008021">
    <property type="term" value="C:synaptic vesicle"/>
    <property type="evidence" value="ECO:0007669"/>
    <property type="project" value="TreeGrafter"/>
</dbReference>
<dbReference type="InterPro" id="IPR036028">
    <property type="entry name" value="SH3-like_dom_sf"/>
</dbReference>
<evidence type="ECO:0000256" key="4">
    <source>
        <dbReference type="ARBA" id="ARBA00022443"/>
    </source>
</evidence>